<evidence type="ECO:0008006" key="3">
    <source>
        <dbReference type="Google" id="ProtNLM"/>
    </source>
</evidence>
<proteinExistence type="predicted"/>
<dbReference type="SUPFAM" id="SSF51182">
    <property type="entry name" value="RmlC-like cupins"/>
    <property type="match status" value="1"/>
</dbReference>
<keyword evidence="2" id="KW-1185">Reference proteome</keyword>
<evidence type="ECO:0000313" key="2">
    <source>
        <dbReference type="Proteomes" id="UP001586593"/>
    </source>
</evidence>
<reference evidence="1 2" key="1">
    <citation type="journal article" date="2024" name="Commun. Biol.">
        <title>Comparative genomic analysis of thermophilic fungi reveals convergent evolutionary adaptations and gene losses.</title>
        <authorList>
            <person name="Steindorff A.S."/>
            <person name="Aguilar-Pontes M.V."/>
            <person name="Robinson A.J."/>
            <person name="Andreopoulos B."/>
            <person name="LaButti K."/>
            <person name="Kuo A."/>
            <person name="Mondo S."/>
            <person name="Riley R."/>
            <person name="Otillar R."/>
            <person name="Haridas S."/>
            <person name="Lipzen A."/>
            <person name="Grimwood J."/>
            <person name="Schmutz J."/>
            <person name="Clum A."/>
            <person name="Reid I.D."/>
            <person name="Moisan M.C."/>
            <person name="Butler G."/>
            <person name="Nguyen T.T.M."/>
            <person name="Dewar K."/>
            <person name="Conant G."/>
            <person name="Drula E."/>
            <person name="Henrissat B."/>
            <person name="Hansel C."/>
            <person name="Singer S."/>
            <person name="Hutchinson M.I."/>
            <person name="de Vries R.P."/>
            <person name="Natvig D.O."/>
            <person name="Powell A.J."/>
            <person name="Tsang A."/>
            <person name="Grigoriev I.V."/>
        </authorList>
    </citation>
    <scope>NUCLEOTIDE SEQUENCE [LARGE SCALE GENOMIC DNA]</scope>
    <source>
        <strain evidence="1 2">ATCC 24622</strain>
    </source>
</reference>
<evidence type="ECO:0000313" key="1">
    <source>
        <dbReference type="EMBL" id="KAL1880538.1"/>
    </source>
</evidence>
<gene>
    <name evidence="1" type="ORF">VTK73DRAFT_5551</name>
</gene>
<dbReference type="EMBL" id="JAZHXJ010000031">
    <property type="protein sequence ID" value="KAL1880538.1"/>
    <property type="molecule type" value="Genomic_DNA"/>
</dbReference>
<protein>
    <recommendedName>
        <fullName evidence="3">Cupin type-1 domain-containing protein</fullName>
    </recommendedName>
</protein>
<name>A0ABR3XWZ9_9PEZI</name>
<dbReference type="Proteomes" id="UP001586593">
    <property type="component" value="Unassembled WGS sequence"/>
</dbReference>
<dbReference type="InterPro" id="IPR014710">
    <property type="entry name" value="RmlC-like_jellyroll"/>
</dbReference>
<dbReference type="InterPro" id="IPR011051">
    <property type="entry name" value="RmlC_Cupin_sf"/>
</dbReference>
<dbReference type="Gene3D" id="2.60.120.10">
    <property type="entry name" value="Jelly Rolls"/>
    <property type="match status" value="1"/>
</dbReference>
<accession>A0ABR3XWZ9</accession>
<sequence length="223" mass="24597">MAKPQLIKYDIGPTKLMPNSPKPLLLYKKAFLGQDGKIDPLLAFDTFTKNGWDVQWVTRYGRAQRSHYHDSSHETMIVLSGPGRIRWGAADLDDDPEKHTYGDAYEPGGIEIEVETGDLFVIPAGLAHKSFDPGAKGESYGCLTGDAHGIEADDPRKLVAELALQGFMMMGAYPRGFTWTWSEGGAHLGNFESIWSVETPDCDPLLGNSGGIRDHWEKPTTQC</sequence>
<dbReference type="CDD" id="cd02219">
    <property type="entry name" value="cupin_YjlB-like"/>
    <property type="match status" value="1"/>
</dbReference>
<dbReference type="PANTHER" id="PTHR36448:SF3">
    <property type="entry name" value="CUPIN TYPE-2 DOMAIN-CONTAINING PROTEIN"/>
    <property type="match status" value="1"/>
</dbReference>
<dbReference type="InterPro" id="IPR047121">
    <property type="entry name" value="YjiB-like"/>
</dbReference>
<organism evidence="1 2">
    <name type="scientific">Phialemonium thermophilum</name>
    <dbReference type="NCBI Taxonomy" id="223376"/>
    <lineage>
        <taxon>Eukaryota</taxon>
        <taxon>Fungi</taxon>
        <taxon>Dikarya</taxon>
        <taxon>Ascomycota</taxon>
        <taxon>Pezizomycotina</taxon>
        <taxon>Sordariomycetes</taxon>
        <taxon>Sordariomycetidae</taxon>
        <taxon>Cephalothecales</taxon>
        <taxon>Cephalothecaceae</taxon>
        <taxon>Phialemonium</taxon>
    </lineage>
</organism>
<comment type="caution">
    <text evidence="1">The sequence shown here is derived from an EMBL/GenBank/DDBJ whole genome shotgun (WGS) entry which is preliminary data.</text>
</comment>
<dbReference type="PANTHER" id="PTHR36448">
    <property type="entry name" value="BLR7373 PROTEIN"/>
    <property type="match status" value="1"/>
</dbReference>